<reference evidence="3" key="1">
    <citation type="journal article" date="2019" name="Int. J. Syst. Evol. Microbiol.">
        <title>The Global Catalogue of Microorganisms (GCM) 10K type strain sequencing project: providing services to taxonomists for standard genome sequencing and annotation.</title>
        <authorList>
            <consortium name="The Broad Institute Genomics Platform"/>
            <consortium name="The Broad Institute Genome Sequencing Center for Infectious Disease"/>
            <person name="Wu L."/>
            <person name="Ma J."/>
        </authorList>
    </citation>
    <scope>NUCLEOTIDE SEQUENCE [LARGE SCALE GENOMIC DNA]</scope>
    <source>
        <strain evidence="3">JCM 17458</strain>
    </source>
</reference>
<dbReference type="Pfam" id="PF01370">
    <property type="entry name" value="Epimerase"/>
    <property type="match status" value="1"/>
</dbReference>
<feature type="domain" description="NAD-dependent epimerase/dehydratase" evidence="1">
    <location>
        <begin position="4"/>
        <end position="209"/>
    </location>
</feature>
<dbReference type="Proteomes" id="UP001501586">
    <property type="component" value="Unassembled WGS sequence"/>
</dbReference>
<dbReference type="EMBL" id="BAABAZ010000001">
    <property type="protein sequence ID" value="GAA4282474.1"/>
    <property type="molecule type" value="Genomic_DNA"/>
</dbReference>
<comment type="caution">
    <text evidence="2">The sequence shown here is derived from an EMBL/GenBank/DDBJ whole genome shotgun (WGS) entry which is preliminary data.</text>
</comment>
<keyword evidence="3" id="KW-1185">Reference proteome</keyword>
<gene>
    <name evidence="2" type="ORF">GCM10022261_00050</name>
</gene>
<name>A0ABP8EEQ7_9MICO</name>
<accession>A0ABP8EEQ7</accession>
<dbReference type="SUPFAM" id="SSF51735">
    <property type="entry name" value="NAD(P)-binding Rossmann-fold domains"/>
    <property type="match status" value="1"/>
</dbReference>
<evidence type="ECO:0000313" key="3">
    <source>
        <dbReference type="Proteomes" id="UP001501586"/>
    </source>
</evidence>
<evidence type="ECO:0000259" key="1">
    <source>
        <dbReference type="Pfam" id="PF01370"/>
    </source>
</evidence>
<evidence type="ECO:0000313" key="2">
    <source>
        <dbReference type="EMBL" id="GAA4282474.1"/>
    </source>
</evidence>
<dbReference type="Gene3D" id="3.40.50.720">
    <property type="entry name" value="NAD(P)-binding Rossmann-like Domain"/>
    <property type="match status" value="1"/>
</dbReference>
<proteinExistence type="predicted"/>
<dbReference type="RefSeq" id="WP_236866683.1">
    <property type="nucleotide sequence ID" value="NZ_BAABAZ010000001.1"/>
</dbReference>
<sequence>MKYLITGAGQIGTQLAADLVAAGHTVTVLRRSAVPVPGTTTVSGDAADIGLLRRAAEGAAAVFHCIHSTYDARAWRRDLPHRERAVMDLAAELGIPVVFPESVYAYGTGARRLTETAPFAPVSPLGEVRRELLEARAAHPARTLSVVAADLVGPTANGQTAAFHLLILEPASRGRSVWAMGDPDAPRTYTYIPDLTAAMAYSAAHAEALAPDGDAVLTVPAEAPLTQRQMAQDAAAFAGHGPVRVRRIPTAAFHLAGVVSPMMRELANQSYLWSHPSVLQPGRLMVDQGLRPTAWDSALRKSLAGAAAASPVSPAS</sequence>
<dbReference type="InterPro" id="IPR001509">
    <property type="entry name" value="Epimerase_deHydtase"/>
</dbReference>
<organism evidence="2 3">
    <name type="scientific">Brevibacterium daeguense</name>
    <dbReference type="NCBI Taxonomy" id="909936"/>
    <lineage>
        <taxon>Bacteria</taxon>
        <taxon>Bacillati</taxon>
        <taxon>Actinomycetota</taxon>
        <taxon>Actinomycetes</taxon>
        <taxon>Micrococcales</taxon>
        <taxon>Brevibacteriaceae</taxon>
        <taxon>Brevibacterium</taxon>
    </lineage>
</organism>
<protein>
    <submittedName>
        <fullName evidence="2">NAD-dependent epimerase/dehydratase family protein</fullName>
    </submittedName>
</protein>
<dbReference type="InterPro" id="IPR036291">
    <property type="entry name" value="NAD(P)-bd_dom_sf"/>
</dbReference>